<dbReference type="STRING" id="1802758.A3A96_00760"/>
<proteinExistence type="predicted"/>
<organism evidence="2 3">
    <name type="scientific">Candidatus Zambryskibacteria bacterium RIFCSPLOWO2_01_FULL_39_39</name>
    <dbReference type="NCBI Taxonomy" id="1802758"/>
    <lineage>
        <taxon>Bacteria</taxon>
        <taxon>Candidatus Zambryskiibacteriota</taxon>
    </lineage>
</organism>
<feature type="transmembrane region" description="Helical" evidence="1">
    <location>
        <begin position="137"/>
        <end position="157"/>
    </location>
</feature>
<keyword evidence="1" id="KW-1133">Transmembrane helix</keyword>
<evidence type="ECO:0000313" key="3">
    <source>
        <dbReference type="Proteomes" id="UP000177707"/>
    </source>
</evidence>
<keyword evidence="1" id="KW-0472">Membrane</keyword>
<evidence type="ECO:0000256" key="1">
    <source>
        <dbReference type="SAM" id="Phobius"/>
    </source>
</evidence>
<name>A0A1G2TXE7_9BACT</name>
<gene>
    <name evidence="2" type="ORF">A3A96_00760</name>
</gene>
<evidence type="ECO:0000313" key="2">
    <source>
        <dbReference type="EMBL" id="OHB01957.1"/>
    </source>
</evidence>
<dbReference type="EMBL" id="MHWB01000009">
    <property type="protein sequence ID" value="OHB01957.1"/>
    <property type="molecule type" value="Genomic_DNA"/>
</dbReference>
<protein>
    <submittedName>
        <fullName evidence="2">Uncharacterized protein</fullName>
    </submittedName>
</protein>
<dbReference type="Proteomes" id="UP000177707">
    <property type="component" value="Unassembled WGS sequence"/>
</dbReference>
<sequence length="161" mass="18246">MKLAFAILFTASFLIWVGVRTIAGINFDRNCEGYLKRAADANTIDLAIENLKVATKYAEQNGMTSGFTSIMYRTPNEDIGFWYKNLTASLKELRVVKPDTPQLEKTNILMKLRETLLDQNSITSPPGISIYPSNGSYAMWSILSFFLGFVFWIMWVGDNSY</sequence>
<comment type="caution">
    <text evidence="2">The sequence shown here is derived from an EMBL/GenBank/DDBJ whole genome shotgun (WGS) entry which is preliminary data.</text>
</comment>
<accession>A0A1G2TXE7</accession>
<reference evidence="2 3" key="1">
    <citation type="journal article" date="2016" name="Nat. Commun.">
        <title>Thousands of microbial genomes shed light on interconnected biogeochemical processes in an aquifer system.</title>
        <authorList>
            <person name="Anantharaman K."/>
            <person name="Brown C.T."/>
            <person name="Hug L.A."/>
            <person name="Sharon I."/>
            <person name="Castelle C.J."/>
            <person name="Probst A.J."/>
            <person name="Thomas B.C."/>
            <person name="Singh A."/>
            <person name="Wilkins M.J."/>
            <person name="Karaoz U."/>
            <person name="Brodie E.L."/>
            <person name="Williams K.H."/>
            <person name="Hubbard S.S."/>
            <person name="Banfield J.F."/>
        </authorList>
    </citation>
    <scope>NUCLEOTIDE SEQUENCE [LARGE SCALE GENOMIC DNA]</scope>
</reference>
<dbReference type="AlphaFoldDB" id="A0A1G2TXE7"/>
<keyword evidence="1" id="KW-0812">Transmembrane</keyword>